<protein>
    <submittedName>
        <fullName evidence="1">13637_t:CDS:1</fullName>
    </submittedName>
</protein>
<evidence type="ECO:0000313" key="2">
    <source>
        <dbReference type="Proteomes" id="UP000789366"/>
    </source>
</evidence>
<name>A0ACA9QZ22_9GLOM</name>
<dbReference type="Proteomes" id="UP000789366">
    <property type="component" value="Unassembled WGS sequence"/>
</dbReference>
<reference evidence="1" key="1">
    <citation type="submission" date="2021-06" db="EMBL/GenBank/DDBJ databases">
        <authorList>
            <person name="Kallberg Y."/>
            <person name="Tangrot J."/>
            <person name="Rosling A."/>
        </authorList>
    </citation>
    <scope>NUCLEOTIDE SEQUENCE</scope>
    <source>
        <strain evidence="1">28 12/20/2015</strain>
    </source>
</reference>
<feature type="non-terminal residue" evidence="1">
    <location>
        <position position="1"/>
    </location>
</feature>
<dbReference type="EMBL" id="CAJVPW010053380">
    <property type="protein sequence ID" value="CAG8769915.1"/>
    <property type="molecule type" value="Genomic_DNA"/>
</dbReference>
<sequence length="61" mass="6796">IMCNALQSVLGSGPKVRSTGLINWTTGFINWTTGPISKICGYELFFGFLPIFVINNQRIFL</sequence>
<feature type="non-terminal residue" evidence="1">
    <location>
        <position position="61"/>
    </location>
</feature>
<gene>
    <name evidence="1" type="ORF">SPELUC_LOCUS15711</name>
</gene>
<comment type="caution">
    <text evidence="1">The sequence shown here is derived from an EMBL/GenBank/DDBJ whole genome shotgun (WGS) entry which is preliminary data.</text>
</comment>
<accession>A0ACA9QZ22</accession>
<organism evidence="1 2">
    <name type="scientific">Cetraspora pellucida</name>
    <dbReference type="NCBI Taxonomy" id="1433469"/>
    <lineage>
        <taxon>Eukaryota</taxon>
        <taxon>Fungi</taxon>
        <taxon>Fungi incertae sedis</taxon>
        <taxon>Mucoromycota</taxon>
        <taxon>Glomeromycotina</taxon>
        <taxon>Glomeromycetes</taxon>
        <taxon>Diversisporales</taxon>
        <taxon>Gigasporaceae</taxon>
        <taxon>Cetraspora</taxon>
    </lineage>
</organism>
<evidence type="ECO:0000313" key="1">
    <source>
        <dbReference type="EMBL" id="CAG8769915.1"/>
    </source>
</evidence>
<proteinExistence type="predicted"/>
<keyword evidence="2" id="KW-1185">Reference proteome</keyword>